<dbReference type="SMART" id="SM00344">
    <property type="entry name" value="HTH_ASNC"/>
    <property type="match status" value="1"/>
</dbReference>
<keyword evidence="6" id="KW-1185">Reference proteome</keyword>
<keyword evidence="1" id="KW-0805">Transcription regulation</keyword>
<dbReference type="PANTHER" id="PTHR30154:SF46">
    <property type="entry name" value="TRANSCRIPTIONAL REGULATORY PROTEIN"/>
    <property type="match status" value="1"/>
</dbReference>
<sequence>MLDGYDLKILAVWQQRGDIGPVEMSEAIALSASQCSRRMAALKRDGHVRGFHARLNPASLGIGLMAYVLITMKSHAPEAADAFRSRILALDEVLECQKLTGEADIILKVATRDLASFNQLLSHRILAAPEVATARSSIILDEVKSTTALPIG</sequence>
<proteinExistence type="predicted"/>
<dbReference type="InterPro" id="IPR000485">
    <property type="entry name" value="AsnC-type_HTH_dom"/>
</dbReference>
<dbReference type="AlphaFoldDB" id="A0A255YNY3"/>
<comment type="caution">
    <text evidence="5">The sequence shown here is derived from an EMBL/GenBank/DDBJ whole genome shotgun (WGS) entry which is preliminary data.</text>
</comment>
<dbReference type="Gene3D" id="3.30.70.920">
    <property type="match status" value="1"/>
</dbReference>
<evidence type="ECO:0000256" key="3">
    <source>
        <dbReference type="ARBA" id="ARBA00023163"/>
    </source>
</evidence>
<feature type="domain" description="HTH asnC-type" evidence="4">
    <location>
        <begin position="2"/>
        <end position="63"/>
    </location>
</feature>
<evidence type="ECO:0000256" key="2">
    <source>
        <dbReference type="ARBA" id="ARBA00023125"/>
    </source>
</evidence>
<dbReference type="Proteomes" id="UP000216991">
    <property type="component" value="Unassembled WGS sequence"/>
</dbReference>
<dbReference type="RefSeq" id="WP_094473360.1">
    <property type="nucleotide sequence ID" value="NZ_NOXT01000101.1"/>
</dbReference>
<dbReference type="InterPro" id="IPR019888">
    <property type="entry name" value="Tscrpt_reg_AsnC-like"/>
</dbReference>
<gene>
    <name evidence="5" type="ORF">CHU93_06845</name>
</gene>
<dbReference type="GO" id="GO:0043565">
    <property type="term" value="F:sequence-specific DNA binding"/>
    <property type="evidence" value="ECO:0007669"/>
    <property type="project" value="InterPro"/>
</dbReference>
<dbReference type="PANTHER" id="PTHR30154">
    <property type="entry name" value="LEUCINE-RESPONSIVE REGULATORY PROTEIN"/>
    <property type="match status" value="1"/>
</dbReference>
<dbReference type="Gene3D" id="1.10.10.10">
    <property type="entry name" value="Winged helix-like DNA-binding domain superfamily/Winged helix DNA-binding domain"/>
    <property type="match status" value="1"/>
</dbReference>
<evidence type="ECO:0000313" key="5">
    <source>
        <dbReference type="EMBL" id="OYQ30160.1"/>
    </source>
</evidence>
<dbReference type="OrthoDB" id="9803143at2"/>
<dbReference type="InterPro" id="IPR036388">
    <property type="entry name" value="WH-like_DNA-bd_sf"/>
</dbReference>
<dbReference type="InterPro" id="IPR011008">
    <property type="entry name" value="Dimeric_a/b-barrel"/>
</dbReference>
<dbReference type="SUPFAM" id="SSF54909">
    <property type="entry name" value="Dimeric alpha+beta barrel"/>
    <property type="match status" value="1"/>
</dbReference>
<name>A0A255YNY3_9SPHN</name>
<accession>A0A255YNY3</accession>
<dbReference type="Pfam" id="PF13404">
    <property type="entry name" value="HTH_AsnC-type"/>
    <property type="match status" value="1"/>
</dbReference>
<evidence type="ECO:0000259" key="4">
    <source>
        <dbReference type="PROSITE" id="PS50956"/>
    </source>
</evidence>
<evidence type="ECO:0000256" key="1">
    <source>
        <dbReference type="ARBA" id="ARBA00023015"/>
    </source>
</evidence>
<dbReference type="EMBL" id="NOXT01000101">
    <property type="protein sequence ID" value="OYQ30160.1"/>
    <property type="molecule type" value="Genomic_DNA"/>
</dbReference>
<protein>
    <recommendedName>
        <fullName evidence="4">HTH asnC-type domain-containing protein</fullName>
    </recommendedName>
</protein>
<dbReference type="PROSITE" id="PS50956">
    <property type="entry name" value="HTH_ASNC_2"/>
    <property type="match status" value="1"/>
</dbReference>
<dbReference type="GO" id="GO:0043200">
    <property type="term" value="P:response to amino acid"/>
    <property type="evidence" value="ECO:0007669"/>
    <property type="project" value="TreeGrafter"/>
</dbReference>
<keyword evidence="2" id="KW-0238">DNA-binding</keyword>
<organism evidence="5 6">
    <name type="scientific">Sandarakinorhabdus cyanobacteriorum</name>
    <dbReference type="NCBI Taxonomy" id="1981098"/>
    <lineage>
        <taxon>Bacteria</taxon>
        <taxon>Pseudomonadati</taxon>
        <taxon>Pseudomonadota</taxon>
        <taxon>Alphaproteobacteria</taxon>
        <taxon>Sphingomonadales</taxon>
        <taxon>Sphingosinicellaceae</taxon>
        <taxon>Sandarakinorhabdus</taxon>
    </lineage>
</organism>
<dbReference type="GO" id="GO:0005829">
    <property type="term" value="C:cytosol"/>
    <property type="evidence" value="ECO:0007669"/>
    <property type="project" value="TreeGrafter"/>
</dbReference>
<dbReference type="InterPro" id="IPR036390">
    <property type="entry name" value="WH_DNA-bd_sf"/>
</dbReference>
<evidence type="ECO:0000313" key="6">
    <source>
        <dbReference type="Proteomes" id="UP000216991"/>
    </source>
</evidence>
<dbReference type="InterPro" id="IPR019887">
    <property type="entry name" value="Tscrpt_reg_AsnC/Lrp_C"/>
</dbReference>
<dbReference type="SUPFAM" id="SSF46785">
    <property type="entry name" value="Winged helix' DNA-binding domain"/>
    <property type="match status" value="1"/>
</dbReference>
<reference evidence="5 6" key="1">
    <citation type="submission" date="2017-07" db="EMBL/GenBank/DDBJ databases">
        <title>Sandarakinorhabdus cyanobacteriorum sp. nov., a novel bacterium isolated from cyanobacterial aggregates in a eutrophic lake.</title>
        <authorList>
            <person name="Cai H."/>
        </authorList>
    </citation>
    <scope>NUCLEOTIDE SEQUENCE [LARGE SCALE GENOMIC DNA]</scope>
    <source>
        <strain evidence="5 6">TH057</strain>
    </source>
</reference>
<dbReference type="Pfam" id="PF01037">
    <property type="entry name" value="AsnC_trans_reg"/>
    <property type="match status" value="1"/>
</dbReference>
<keyword evidence="3" id="KW-0804">Transcription</keyword>